<evidence type="ECO:0000313" key="2">
    <source>
        <dbReference type="Proteomes" id="UP001148737"/>
    </source>
</evidence>
<protein>
    <submittedName>
        <fullName evidence="1">Uncharacterized protein</fullName>
    </submittedName>
</protein>
<dbReference type="Proteomes" id="UP001148737">
    <property type="component" value="Unassembled WGS sequence"/>
</dbReference>
<organism evidence="1 2">
    <name type="scientific">Lecanicillium saksenae</name>
    <dbReference type="NCBI Taxonomy" id="468837"/>
    <lineage>
        <taxon>Eukaryota</taxon>
        <taxon>Fungi</taxon>
        <taxon>Dikarya</taxon>
        <taxon>Ascomycota</taxon>
        <taxon>Pezizomycotina</taxon>
        <taxon>Sordariomycetes</taxon>
        <taxon>Hypocreomycetidae</taxon>
        <taxon>Hypocreales</taxon>
        <taxon>Cordycipitaceae</taxon>
        <taxon>Lecanicillium</taxon>
    </lineage>
</organism>
<gene>
    <name evidence="1" type="ORF">NLG97_g7423</name>
</gene>
<reference evidence="1" key="1">
    <citation type="submission" date="2022-07" db="EMBL/GenBank/DDBJ databases">
        <title>Genome Sequence of Lecanicillium saksenae.</title>
        <authorList>
            <person name="Buettner E."/>
        </authorList>
    </citation>
    <scope>NUCLEOTIDE SEQUENCE</scope>
    <source>
        <strain evidence="1">VT-O1</strain>
    </source>
</reference>
<evidence type="ECO:0000313" key="1">
    <source>
        <dbReference type="EMBL" id="KAJ3482981.1"/>
    </source>
</evidence>
<sequence length="332" mass="37974">MNRLTPPGEPSSLQHGVEKLAGFDNWHSWHMKARMALQKMGLRHLLTHDGPQDWDDPEAGSQYAMEREAGVSLLVDRIGENMLARTYERGWKPESSTVQSTLYILELIINDEERQRRDDDQKGATTRKQITALARIDLEKGAKTVREYILEAKHCHDGLLALYVEGTRTTEELLEQLFVSSVVEGIKMAKPKWYMEWMEQMSTGTLGKLTTRAAVTDWLLAKDKEDLVEKDVKPPPPTAPEMEVKVKGGFDFRPPPKKNSKKNKVKKHCSYCADHHPKMTTHHDDDGCWFLNPDKAPTRWQSIFEAEVAEAKKGYHQGNKRKRSNSPQSSRD</sequence>
<comment type="caution">
    <text evidence="1">The sequence shown here is derived from an EMBL/GenBank/DDBJ whole genome shotgun (WGS) entry which is preliminary data.</text>
</comment>
<accession>A0ACC1QNP0</accession>
<dbReference type="EMBL" id="JANAKD010001133">
    <property type="protein sequence ID" value="KAJ3482981.1"/>
    <property type="molecule type" value="Genomic_DNA"/>
</dbReference>
<proteinExistence type="predicted"/>
<keyword evidence="2" id="KW-1185">Reference proteome</keyword>
<name>A0ACC1QNP0_9HYPO</name>